<name>A0A450ZQH1_9GAMM</name>
<dbReference type="Gene3D" id="3.40.50.10140">
    <property type="entry name" value="Toll/interleukin-1 receptor homology (TIR) domain"/>
    <property type="match status" value="1"/>
</dbReference>
<dbReference type="EMBL" id="CAADFY010000034">
    <property type="protein sequence ID" value="VFK53963.1"/>
    <property type="molecule type" value="Genomic_DNA"/>
</dbReference>
<evidence type="ECO:0000259" key="1">
    <source>
        <dbReference type="PROSITE" id="PS51534"/>
    </source>
</evidence>
<accession>A0A450ZQH1</accession>
<gene>
    <name evidence="3" type="ORF">BECKTUN1418E_GA0071001_103519</name>
    <name evidence="2" type="ORF">BECKTUN1418F_GA0071002_103420</name>
</gene>
<proteinExistence type="predicted"/>
<feature type="domain" description="SEFIR" evidence="1">
    <location>
        <begin position="128"/>
        <end position="261"/>
    </location>
</feature>
<dbReference type="EMBL" id="CAADFV010000035">
    <property type="protein sequence ID" value="VFK55984.1"/>
    <property type="molecule type" value="Genomic_DNA"/>
</dbReference>
<evidence type="ECO:0000313" key="2">
    <source>
        <dbReference type="EMBL" id="VFK53963.1"/>
    </source>
</evidence>
<evidence type="ECO:0000313" key="3">
    <source>
        <dbReference type="EMBL" id="VFK55984.1"/>
    </source>
</evidence>
<protein>
    <submittedName>
        <fullName evidence="3">SEFIR domain-containing protein</fullName>
    </submittedName>
</protein>
<dbReference type="SUPFAM" id="SSF52200">
    <property type="entry name" value="Toll/Interleukin receptor TIR domain"/>
    <property type="match status" value="1"/>
</dbReference>
<reference evidence="3" key="1">
    <citation type="submission" date="2019-02" db="EMBL/GenBank/DDBJ databases">
        <authorList>
            <person name="Gruber-Vodicka R. H."/>
            <person name="Seah K. B. B."/>
        </authorList>
    </citation>
    <scope>NUCLEOTIDE SEQUENCE</scope>
    <source>
        <strain evidence="3">BECK_BY2</strain>
        <strain evidence="2">BECK_BY3</strain>
    </source>
</reference>
<dbReference type="AlphaFoldDB" id="A0A450ZQH1"/>
<dbReference type="InterPro" id="IPR035897">
    <property type="entry name" value="Toll_tir_struct_dom_sf"/>
</dbReference>
<organism evidence="3">
    <name type="scientific">Candidatus Kentrum sp. TUN</name>
    <dbReference type="NCBI Taxonomy" id="2126343"/>
    <lineage>
        <taxon>Bacteria</taxon>
        <taxon>Pseudomonadati</taxon>
        <taxon>Pseudomonadota</taxon>
        <taxon>Gammaproteobacteria</taxon>
        <taxon>Candidatus Kentrum</taxon>
    </lineage>
</organism>
<sequence>MKLGEVEIMPFTGAENIAQYVAFAASVFHMTSESDAIQKIGRALGKFSSENDSVRTISVPLLGAGAGAGAGGLRSKTVVEFLSAGFRETAANGTTLTIYILRESVYERLTQGNILSETLTLKPSPSKPIRVFISYSGTSDRHRKWVANFGTFLRAKGIDARLDQWHLRKGMDLPQWMTNELEMAERVIIISDARYSERADGCSGGVGWETRLIQGDMFNLSSLSTKYLVIVREDTFDSGVPRYLKAKFCIHWRSNSVEEELRNDLLKELYNVSLEPPLGPPTYYVAY</sequence>
<dbReference type="InterPro" id="IPR013568">
    <property type="entry name" value="SEFIR_dom"/>
</dbReference>
<dbReference type="Pfam" id="PF08357">
    <property type="entry name" value="SEFIR"/>
    <property type="match status" value="1"/>
</dbReference>
<dbReference type="PROSITE" id="PS51534">
    <property type="entry name" value="SEFIR"/>
    <property type="match status" value="1"/>
</dbReference>